<comment type="subcellular location">
    <subcellularLocation>
        <location evidence="1">Virion</location>
    </subcellularLocation>
</comment>
<protein>
    <submittedName>
        <fullName evidence="2">Uncharacterized protein</fullName>
    </submittedName>
</protein>
<dbReference type="EMBL" id="SOKJ01000204">
    <property type="protein sequence ID" value="TET10792.1"/>
    <property type="molecule type" value="Genomic_DNA"/>
</dbReference>
<feature type="non-terminal residue" evidence="2">
    <location>
        <position position="125"/>
    </location>
</feature>
<proteinExistence type="predicted"/>
<reference evidence="2 3" key="1">
    <citation type="submission" date="2019-03" db="EMBL/GenBank/DDBJ databases">
        <title>Metabolic potential of uncultured bacteria and archaea associated with petroleum seepage in deep-sea sediments.</title>
        <authorList>
            <person name="Dong X."/>
            <person name="Hubert C."/>
        </authorList>
    </citation>
    <scope>NUCLEOTIDE SEQUENCE [LARGE SCALE GENOMIC DNA]</scope>
    <source>
        <strain evidence="2">E44_bin7</strain>
    </source>
</reference>
<evidence type="ECO:0000313" key="2">
    <source>
        <dbReference type="EMBL" id="TET10792.1"/>
    </source>
</evidence>
<sequence>MLSRKGRESLRLEFAELSEEGAISEDTLTTAIATFTTSLLPMVRRIYSSLIAMDLVSVQPLSGPTGYIYWLDHIFTSTHSADGITGGTTRLDQVKAGTYSDSSEQGTIREIQLKLQKLLIEVGTK</sequence>
<dbReference type="AlphaFoldDB" id="A0A523RYE8"/>
<name>A0A523RYE8_UNCAE</name>
<dbReference type="Proteomes" id="UP000316360">
    <property type="component" value="Unassembled WGS sequence"/>
</dbReference>
<evidence type="ECO:0000256" key="1">
    <source>
        <dbReference type="ARBA" id="ARBA00004328"/>
    </source>
</evidence>
<dbReference type="InterPro" id="IPR010762">
    <property type="entry name" value="Gp23/Gp24_T4-like"/>
</dbReference>
<accession>A0A523RYE8</accession>
<dbReference type="Pfam" id="PF07068">
    <property type="entry name" value="Gp23"/>
    <property type="match status" value="1"/>
</dbReference>
<gene>
    <name evidence="2" type="ORF">E3J84_03630</name>
</gene>
<organism evidence="2 3">
    <name type="scientific">Aerophobetes bacterium</name>
    <dbReference type="NCBI Taxonomy" id="2030807"/>
    <lineage>
        <taxon>Bacteria</taxon>
        <taxon>Candidatus Aerophobota</taxon>
    </lineage>
</organism>
<evidence type="ECO:0000313" key="3">
    <source>
        <dbReference type="Proteomes" id="UP000316360"/>
    </source>
</evidence>
<comment type="caution">
    <text evidence="2">The sequence shown here is derived from an EMBL/GenBank/DDBJ whole genome shotgun (WGS) entry which is preliminary data.</text>
</comment>